<dbReference type="GO" id="GO:0016052">
    <property type="term" value="P:carbohydrate catabolic process"/>
    <property type="evidence" value="ECO:0007669"/>
    <property type="project" value="TreeGrafter"/>
</dbReference>
<dbReference type="InterPro" id="IPR011150">
    <property type="entry name" value="Cutinase_monf"/>
</dbReference>
<dbReference type="EMBL" id="ML179052">
    <property type="protein sequence ID" value="THV04998.1"/>
    <property type="molecule type" value="Genomic_DNA"/>
</dbReference>
<protein>
    <recommendedName>
        <fullName evidence="3">cutinase</fullName>
        <ecNumber evidence="3">3.1.1.74</ecNumber>
    </recommendedName>
</protein>
<evidence type="ECO:0000256" key="9">
    <source>
        <dbReference type="ARBA" id="ARBA00034045"/>
    </source>
</evidence>
<dbReference type="InterPro" id="IPR043579">
    <property type="entry name" value="CUTINASE_2"/>
</dbReference>
<evidence type="ECO:0000256" key="2">
    <source>
        <dbReference type="ARBA" id="ARBA00007534"/>
    </source>
</evidence>
<feature type="active site" description="Proton donor/acceptor" evidence="10">
    <location>
        <position position="142"/>
    </location>
</feature>
<dbReference type="Pfam" id="PF01083">
    <property type="entry name" value="Cutinase"/>
    <property type="match status" value="1"/>
</dbReference>
<dbReference type="SMART" id="SM01110">
    <property type="entry name" value="Cutinase"/>
    <property type="match status" value="1"/>
</dbReference>
<feature type="disulfide bond" evidence="11">
    <location>
        <begin position="125"/>
        <end position="132"/>
    </location>
</feature>
<feature type="active site" description="Nucleophile" evidence="10">
    <location>
        <position position="77"/>
    </location>
</feature>
<dbReference type="PANTHER" id="PTHR48250">
    <property type="entry name" value="CUTINASE 2-RELATED"/>
    <property type="match status" value="1"/>
</dbReference>
<dbReference type="PROSITE" id="PS00931">
    <property type="entry name" value="CUTINASE_2"/>
    <property type="match status" value="1"/>
</dbReference>
<dbReference type="InterPro" id="IPR029058">
    <property type="entry name" value="AB_hydrolase_fold"/>
</dbReference>
<evidence type="ECO:0000256" key="8">
    <source>
        <dbReference type="ARBA" id="ARBA00023157"/>
    </source>
</evidence>
<dbReference type="SUPFAM" id="SSF53474">
    <property type="entry name" value="alpha/beta-Hydrolases"/>
    <property type="match status" value="1"/>
</dbReference>
<keyword evidence="4" id="KW-0719">Serine esterase</keyword>
<dbReference type="EC" id="3.1.1.74" evidence="3"/>
<keyword evidence="6" id="KW-0732">Signal</keyword>
<evidence type="ECO:0000256" key="10">
    <source>
        <dbReference type="PIRSR" id="PIRSR611150-1"/>
    </source>
</evidence>
<feature type="active site" evidence="10">
    <location>
        <position position="129"/>
    </location>
</feature>
<evidence type="ECO:0000256" key="7">
    <source>
        <dbReference type="ARBA" id="ARBA00022801"/>
    </source>
</evidence>
<accession>A0A4S8MPP9</accession>
<dbReference type="GO" id="GO:0050525">
    <property type="term" value="F:cutinase activity"/>
    <property type="evidence" value="ECO:0007669"/>
    <property type="project" value="UniProtKB-EC"/>
</dbReference>
<dbReference type="AlphaFoldDB" id="A0A4S8MPP9"/>
<comment type="subcellular location">
    <subcellularLocation>
        <location evidence="1">Secreted</location>
    </subcellularLocation>
</comment>
<comment type="similarity">
    <text evidence="2">Belongs to the cutinase family.</text>
</comment>
<reference evidence="12 13" key="1">
    <citation type="journal article" date="2019" name="Nat. Ecol. Evol.">
        <title>Megaphylogeny resolves global patterns of mushroom evolution.</title>
        <authorList>
            <person name="Varga T."/>
            <person name="Krizsan K."/>
            <person name="Foldi C."/>
            <person name="Dima B."/>
            <person name="Sanchez-Garcia M."/>
            <person name="Sanchez-Ramirez S."/>
            <person name="Szollosi G.J."/>
            <person name="Szarkandi J.G."/>
            <person name="Papp V."/>
            <person name="Albert L."/>
            <person name="Andreopoulos W."/>
            <person name="Angelini C."/>
            <person name="Antonin V."/>
            <person name="Barry K.W."/>
            <person name="Bougher N.L."/>
            <person name="Buchanan P."/>
            <person name="Buyck B."/>
            <person name="Bense V."/>
            <person name="Catcheside P."/>
            <person name="Chovatia M."/>
            <person name="Cooper J."/>
            <person name="Damon W."/>
            <person name="Desjardin D."/>
            <person name="Finy P."/>
            <person name="Geml J."/>
            <person name="Haridas S."/>
            <person name="Hughes K."/>
            <person name="Justo A."/>
            <person name="Karasinski D."/>
            <person name="Kautmanova I."/>
            <person name="Kiss B."/>
            <person name="Kocsube S."/>
            <person name="Kotiranta H."/>
            <person name="LaButti K.M."/>
            <person name="Lechner B.E."/>
            <person name="Liimatainen K."/>
            <person name="Lipzen A."/>
            <person name="Lukacs Z."/>
            <person name="Mihaltcheva S."/>
            <person name="Morgado L.N."/>
            <person name="Niskanen T."/>
            <person name="Noordeloos M.E."/>
            <person name="Ohm R.A."/>
            <person name="Ortiz-Santana B."/>
            <person name="Ovrebo C."/>
            <person name="Racz N."/>
            <person name="Riley R."/>
            <person name="Savchenko A."/>
            <person name="Shiryaev A."/>
            <person name="Soop K."/>
            <person name="Spirin V."/>
            <person name="Szebenyi C."/>
            <person name="Tomsovsky M."/>
            <person name="Tulloss R.E."/>
            <person name="Uehling J."/>
            <person name="Grigoriev I.V."/>
            <person name="Vagvolgyi C."/>
            <person name="Papp T."/>
            <person name="Martin F.M."/>
            <person name="Miettinen O."/>
            <person name="Hibbett D.S."/>
            <person name="Nagy L.G."/>
        </authorList>
    </citation>
    <scope>NUCLEOTIDE SEQUENCE [LARGE SCALE GENOMIC DNA]</scope>
    <source>
        <strain evidence="12 13">CBS 962.96</strain>
    </source>
</reference>
<keyword evidence="5" id="KW-0964">Secreted</keyword>
<sequence length="160" mass="16254">GTTEPAPIGVVAGPPLQSALKKQLGGQSLSFQGVDYPADIPGFLEGGDKEGSKTMANDITDAAKSCPDTKIVSVGYSQGGQLVHNSAKLLPANIQSRINAAVIFGDPDNGQPVAGVNKANTKVICHNGDNICDGGALILAPHLTYGQDATSAAKFIASKV</sequence>
<dbReference type="Gene3D" id="3.40.50.1820">
    <property type="entry name" value="alpha/beta hydrolase"/>
    <property type="match status" value="1"/>
</dbReference>
<organism evidence="12 13">
    <name type="scientific">Dendrothele bispora (strain CBS 962.96)</name>
    <dbReference type="NCBI Taxonomy" id="1314807"/>
    <lineage>
        <taxon>Eukaryota</taxon>
        <taxon>Fungi</taxon>
        <taxon>Dikarya</taxon>
        <taxon>Basidiomycota</taxon>
        <taxon>Agaricomycotina</taxon>
        <taxon>Agaricomycetes</taxon>
        <taxon>Agaricomycetidae</taxon>
        <taxon>Agaricales</taxon>
        <taxon>Agaricales incertae sedis</taxon>
        <taxon>Dendrothele</taxon>
    </lineage>
</organism>
<evidence type="ECO:0000256" key="6">
    <source>
        <dbReference type="ARBA" id="ARBA00022729"/>
    </source>
</evidence>
<comment type="catalytic activity">
    <reaction evidence="9">
        <text>cutin + H2O = cutin monomers.</text>
        <dbReference type="EC" id="3.1.1.74"/>
    </reaction>
</comment>
<proteinExistence type="inferred from homology"/>
<evidence type="ECO:0000256" key="3">
    <source>
        <dbReference type="ARBA" id="ARBA00013095"/>
    </source>
</evidence>
<evidence type="ECO:0000313" key="12">
    <source>
        <dbReference type="EMBL" id="THV04998.1"/>
    </source>
</evidence>
<evidence type="ECO:0000256" key="4">
    <source>
        <dbReference type="ARBA" id="ARBA00022487"/>
    </source>
</evidence>
<evidence type="ECO:0000256" key="11">
    <source>
        <dbReference type="PIRSR" id="PIRSR611150-2"/>
    </source>
</evidence>
<evidence type="ECO:0000256" key="1">
    <source>
        <dbReference type="ARBA" id="ARBA00004613"/>
    </source>
</evidence>
<keyword evidence="13" id="KW-1185">Reference proteome</keyword>
<dbReference type="PANTHER" id="PTHR48250:SF1">
    <property type="entry name" value="CUTINASE"/>
    <property type="match status" value="1"/>
</dbReference>
<dbReference type="InterPro" id="IPR000675">
    <property type="entry name" value="Cutinase/axe"/>
</dbReference>
<dbReference type="GO" id="GO:0005576">
    <property type="term" value="C:extracellular region"/>
    <property type="evidence" value="ECO:0007669"/>
    <property type="project" value="UniProtKB-SubCell"/>
</dbReference>
<keyword evidence="7" id="KW-0378">Hydrolase</keyword>
<feature type="non-terminal residue" evidence="12">
    <location>
        <position position="1"/>
    </location>
</feature>
<dbReference type="OrthoDB" id="3225429at2759"/>
<dbReference type="PRINTS" id="PR00129">
    <property type="entry name" value="CUTINASE"/>
</dbReference>
<dbReference type="Proteomes" id="UP000297245">
    <property type="component" value="Unassembled WGS sequence"/>
</dbReference>
<evidence type="ECO:0000256" key="5">
    <source>
        <dbReference type="ARBA" id="ARBA00022525"/>
    </source>
</evidence>
<keyword evidence="8 11" id="KW-1015">Disulfide bond</keyword>
<evidence type="ECO:0000313" key="13">
    <source>
        <dbReference type="Proteomes" id="UP000297245"/>
    </source>
</evidence>
<name>A0A4S8MPP9_DENBC</name>
<gene>
    <name evidence="12" type="ORF">K435DRAFT_648603</name>
</gene>